<feature type="region of interest" description="Disordered" evidence="1">
    <location>
        <begin position="1"/>
        <end position="23"/>
    </location>
</feature>
<sequence>MLSQGGLKASRAGGVRDTDTRERESIRKLRCGASIKILSVRVPKKSRRTLRLAGRGRISTLCEMSSCPSPLLGSRRSVQRAKLTGLS</sequence>
<name>A0ABQ6AZV0_9BRAD</name>
<dbReference type="Proteomes" id="UP001156905">
    <property type="component" value="Unassembled WGS sequence"/>
</dbReference>
<protein>
    <submittedName>
        <fullName evidence="2">Uncharacterized protein</fullName>
    </submittedName>
</protein>
<dbReference type="EMBL" id="BSOW01000011">
    <property type="protein sequence ID" value="GLR86746.1"/>
    <property type="molecule type" value="Genomic_DNA"/>
</dbReference>
<gene>
    <name evidence="2" type="ORF">GCM10007857_34570</name>
</gene>
<accession>A0ABQ6AZV0</accession>
<evidence type="ECO:0000256" key="1">
    <source>
        <dbReference type="SAM" id="MobiDB-lite"/>
    </source>
</evidence>
<keyword evidence="3" id="KW-1185">Reference proteome</keyword>
<evidence type="ECO:0000313" key="3">
    <source>
        <dbReference type="Proteomes" id="UP001156905"/>
    </source>
</evidence>
<reference evidence="3" key="1">
    <citation type="journal article" date="2019" name="Int. J. Syst. Evol. Microbiol.">
        <title>The Global Catalogue of Microorganisms (GCM) 10K type strain sequencing project: providing services to taxonomists for standard genome sequencing and annotation.</title>
        <authorList>
            <consortium name="The Broad Institute Genomics Platform"/>
            <consortium name="The Broad Institute Genome Sequencing Center for Infectious Disease"/>
            <person name="Wu L."/>
            <person name="Ma J."/>
        </authorList>
    </citation>
    <scope>NUCLEOTIDE SEQUENCE [LARGE SCALE GENOMIC DNA]</scope>
    <source>
        <strain evidence="3">NBRC 102520</strain>
    </source>
</reference>
<organism evidence="2 3">
    <name type="scientific">Bradyrhizobium iriomotense</name>
    <dbReference type="NCBI Taxonomy" id="441950"/>
    <lineage>
        <taxon>Bacteria</taxon>
        <taxon>Pseudomonadati</taxon>
        <taxon>Pseudomonadota</taxon>
        <taxon>Alphaproteobacteria</taxon>
        <taxon>Hyphomicrobiales</taxon>
        <taxon>Nitrobacteraceae</taxon>
        <taxon>Bradyrhizobium</taxon>
    </lineage>
</organism>
<comment type="caution">
    <text evidence="2">The sequence shown here is derived from an EMBL/GenBank/DDBJ whole genome shotgun (WGS) entry which is preliminary data.</text>
</comment>
<evidence type="ECO:0000313" key="2">
    <source>
        <dbReference type="EMBL" id="GLR86746.1"/>
    </source>
</evidence>
<feature type="compositionally biased region" description="Basic and acidic residues" evidence="1">
    <location>
        <begin position="14"/>
        <end position="23"/>
    </location>
</feature>
<proteinExistence type="predicted"/>